<protein>
    <submittedName>
        <fullName evidence="2">Unannotated protein</fullName>
    </submittedName>
</protein>
<accession>A0A6J7GKE6</accession>
<sequence length="118" mass="11695">MTSVNLISDPTGLDAGSARTDTLIAVSGHLGALSVEVGLGVVVGVEVGEGAGVTLLVGAGVGVTPPPPLERPATSHHRKMTTSTATTTTTSRRRQYTPGGSGPTGSIKLMAAPYCPSG</sequence>
<gene>
    <name evidence="2" type="ORF">UFOPK3610_00632</name>
</gene>
<dbReference type="EMBL" id="CAFBMR010000016">
    <property type="protein sequence ID" value="CAB4908761.1"/>
    <property type="molecule type" value="Genomic_DNA"/>
</dbReference>
<proteinExistence type="predicted"/>
<organism evidence="2">
    <name type="scientific">freshwater metagenome</name>
    <dbReference type="NCBI Taxonomy" id="449393"/>
    <lineage>
        <taxon>unclassified sequences</taxon>
        <taxon>metagenomes</taxon>
        <taxon>ecological metagenomes</taxon>
    </lineage>
</organism>
<name>A0A6J7GKE6_9ZZZZ</name>
<dbReference type="AlphaFoldDB" id="A0A6J7GKE6"/>
<reference evidence="2" key="1">
    <citation type="submission" date="2020-05" db="EMBL/GenBank/DDBJ databases">
        <authorList>
            <person name="Chiriac C."/>
            <person name="Salcher M."/>
            <person name="Ghai R."/>
            <person name="Kavagutti S V."/>
        </authorList>
    </citation>
    <scope>NUCLEOTIDE SEQUENCE</scope>
</reference>
<evidence type="ECO:0000256" key="1">
    <source>
        <dbReference type="SAM" id="MobiDB-lite"/>
    </source>
</evidence>
<feature type="compositionally biased region" description="Low complexity" evidence="1">
    <location>
        <begin position="81"/>
        <end position="90"/>
    </location>
</feature>
<evidence type="ECO:0000313" key="2">
    <source>
        <dbReference type="EMBL" id="CAB4908761.1"/>
    </source>
</evidence>
<feature type="region of interest" description="Disordered" evidence="1">
    <location>
        <begin position="60"/>
        <end position="118"/>
    </location>
</feature>